<name>A0ABQ1FCV4_9SPHN</name>
<dbReference type="PANTHER" id="PTHR30373">
    <property type="entry name" value="UPF0603 PROTEIN YGCG"/>
    <property type="match status" value="1"/>
</dbReference>
<feature type="domain" description="TPM" evidence="3">
    <location>
        <begin position="33"/>
        <end position="155"/>
    </location>
</feature>
<comment type="caution">
    <text evidence="4">The sequence shown here is derived from an EMBL/GenBank/DDBJ whole genome shotgun (WGS) entry which is preliminary data.</text>
</comment>
<proteinExistence type="predicted"/>
<keyword evidence="1" id="KW-0812">Transmembrane</keyword>
<evidence type="ECO:0000256" key="1">
    <source>
        <dbReference type="SAM" id="Phobius"/>
    </source>
</evidence>
<dbReference type="Gene3D" id="3.10.310.50">
    <property type="match status" value="1"/>
</dbReference>
<reference evidence="5" key="1">
    <citation type="journal article" date="2019" name="Int. J. Syst. Evol. Microbiol.">
        <title>The Global Catalogue of Microorganisms (GCM) 10K type strain sequencing project: providing services to taxonomists for standard genome sequencing and annotation.</title>
        <authorList>
            <consortium name="The Broad Institute Genomics Platform"/>
            <consortium name="The Broad Institute Genome Sequencing Center for Infectious Disease"/>
            <person name="Wu L."/>
            <person name="Ma J."/>
        </authorList>
    </citation>
    <scope>NUCLEOTIDE SEQUENCE [LARGE SCALE GENOMIC DNA]</scope>
    <source>
        <strain evidence="5">CGMCC 1.15297</strain>
    </source>
</reference>
<feature type="chain" id="PRO_5045236052" description="TPM domain-containing protein" evidence="2">
    <location>
        <begin position="22"/>
        <end position="272"/>
    </location>
</feature>
<keyword evidence="1" id="KW-0472">Membrane</keyword>
<dbReference type="Pfam" id="PF04536">
    <property type="entry name" value="TPM_phosphatase"/>
    <property type="match status" value="1"/>
</dbReference>
<feature type="signal peptide" evidence="2">
    <location>
        <begin position="1"/>
        <end position="21"/>
    </location>
</feature>
<evidence type="ECO:0000256" key="2">
    <source>
        <dbReference type="SAM" id="SignalP"/>
    </source>
</evidence>
<accession>A0ABQ1FCV4</accession>
<organism evidence="4 5">
    <name type="scientific">Blastomonas marina</name>
    <dbReference type="NCBI Taxonomy" id="1867408"/>
    <lineage>
        <taxon>Bacteria</taxon>
        <taxon>Pseudomonadati</taxon>
        <taxon>Pseudomonadota</taxon>
        <taxon>Alphaproteobacteria</taxon>
        <taxon>Sphingomonadales</taxon>
        <taxon>Sphingomonadaceae</taxon>
        <taxon>Blastomonas</taxon>
    </lineage>
</organism>
<keyword evidence="5" id="KW-1185">Reference proteome</keyword>
<feature type="transmembrane region" description="Helical" evidence="1">
    <location>
        <begin position="184"/>
        <end position="204"/>
    </location>
</feature>
<dbReference type="Proteomes" id="UP000603317">
    <property type="component" value="Unassembled WGS sequence"/>
</dbReference>
<evidence type="ECO:0000259" key="3">
    <source>
        <dbReference type="Pfam" id="PF04536"/>
    </source>
</evidence>
<keyword evidence="2" id="KW-0732">Signal</keyword>
<dbReference type="RefSeq" id="WP_188642194.1">
    <property type="nucleotide sequence ID" value="NZ_BMID01000001.1"/>
</dbReference>
<dbReference type="PANTHER" id="PTHR30373:SF2">
    <property type="entry name" value="UPF0603 PROTEIN YGCG"/>
    <property type="match status" value="1"/>
</dbReference>
<evidence type="ECO:0000313" key="4">
    <source>
        <dbReference type="EMBL" id="GGA06845.1"/>
    </source>
</evidence>
<protein>
    <recommendedName>
        <fullName evidence="3">TPM domain-containing protein</fullName>
    </recommendedName>
</protein>
<sequence>MSRVLAAFALVFALIASPALAQDYPAPPDGPILDAADLIPADQEAALDRRLRDYNEQTGRAVIVATVPSMDGADIDNYSRGLAEFWNIGGATTEEGVLVFVARDDRKMAIKTARGLDDRLTDISAGRIIRNTMRPAFRAGDFGGGITQAVDEIIERLDLSPADARAIAEAEAAAETQRAEEGGFPIGTIIWFVFIFLFFILPMFSRGRGRRYRRGGVGSVVGDIILWEAGKAVARGLSDSGSSGWGGSGGGGFGGFGGGGGGFGGGGASGGW</sequence>
<evidence type="ECO:0000313" key="5">
    <source>
        <dbReference type="Proteomes" id="UP000603317"/>
    </source>
</evidence>
<dbReference type="EMBL" id="BMID01000001">
    <property type="protein sequence ID" value="GGA06845.1"/>
    <property type="molecule type" value="Genomic_DNA"/>
</dbReference>
<keyword evidence="1" id="KW-1133">Transmembrane helix</keyword>
<gene>
    <name evidence="4" type="ORF">GCM10010923_16000</name>
</gene>
<dbReference type="InterPro" id="IPR007621">
    <property type="entry name" value="TPM_dom"/>
</dbReference>